<sequence>MSEPTQNCLSATASTGSNPPSSSSPPQIPDLEAMRQRWDKKLEEDFAEIKEILRPSLLRLSHQSTERAMWLGSLWLHTLLKLLELGPILKEVLLGLLEGREISVLSAQLEGIWE</sequence>
<name>A0A093V6J9_TALMA</name>
<evidence type="ECO:0000256" key="1">
    <source>
        <dbReference type="SAM" id="MobiDB-lite"/>
    </source>
</evidence>
<proteinExistence type="predicted"/>
<feature type="compositionally biased region" description="Low complexity" evidence="1">
    <location>
        <begin position="10"/>
        <end position="21"/>
    </location>
</feature>
<dbReference type="EMBL" id="JPOX01000022">
    <property type="protein sequence ID" value="KFX45579.1"/>
    <property type="molecule type" value="Genomic_DNA"/>
</dbReference>
<protein>
    <submittedName>
        <fullName evidence="2">Uncharacterized protein</fullName>
    </submittedName>
</protein>
<organism evidence="2">
    <name type="scientific">Talaromyces marneffei PM1</name>
    <dbReference type="NCBI Taxonomy" id="1077442"/>
    <lineage>
        <taxon>Eukaryota</taxon>
        <taxon>Fungi</taxon>
        <taxon>Dikarya</taxon>
        <taxon>Ascomycota</taxon>
        <taxon>Pezizomycotina</taxon>
        <taxon>Eurotiomycetes</taxon>
        <taxon>Eurotiomycetidae</taxon>
        <taxon>Eurotiales</taxon>
        <taxon>Trichocomaceae</taxon>
        <taxon>Talaromyces</taxon>
        <taxon>Talaromyces sect. Talaromyces</taxon>
    </lineage>
</organism>
<gene>
    <name evidence="2" type="ORF">GQ26_0220080</name>
</gene>
<accession>A0A093V6J9</accession>
<comment type="caution">
    <text evidence="2">The sequence shown here is derived from an EMBL/GenBank/DDBJ whole genome shotgun (WGS) entry which is preliminary data.</text>
</comment>
<evidence type="ECO:0000313" key="2">
    <source>
        <dbReference type="EMBL" id="KFX45579.1"/>
    </source>
</evidence>
<dbReference type="AlphaFoldDB" id="A0A093V6J9"/>
<feature type="region of interest" description="Disordered" evidence="1">
    <location>
        <begin position="1"/>
        <end position="29"/>
    </location>
</feature>
<dbReference type="HOGENOM" id="CLU_2122716_0_0_1"/>
<reference evidence="2" key="1">
    <citation type="journal article" date="2014" name="PLoS Genet.">
        <title>Signature Gene Expression Reveals Novel Clues to the Molecular Mechanisms of Dimorphic Transition in Penicillium marneffei.</title>
        <authorList>
            <person name="Yang E."/>
            <person name="Wang G."/>
            <person name="Cai J."/>
            <person name="Woo P.C."/>
            <person name="Lau S.K."/>
            <person name="Yuen K.-Y."/>
            <person name="Chow W.-N."/>
            <person name="Lin X."/>
        </authorList>
    </citation>
    <scope>NUCLEOTIDE SEQUENCE [LARGE SCALE GENOMIC DNA]</scope>
    <source>
        <strain evidence="2">PM1</strain>
    </source>
</reference>